<proteinExistence type="predicted"/>
<reference evidence="1 2" key="1">
    <citation type="journal article" date="2019" name="Commun. Biol.">
        <title>The bagworm genome reveals a unique fibroin gene that provides high tensile strength.</title>
        <authorList>
            <person name="Kono N."/>
            <person name="Nakamura H."/>
            <person name="Ohtoshi R."/>
            <person name="Tomita M."/>
            <person name="Numata K."/>
            <person name="Arakawa K."/>
        </authorList>
    </citation>
    <scope>NUCLEOTIDE SEQUENCE [LARGE SCALE GENOMIC DNA]</scope>
</reference>
<dbReference type="Proteomes" id="UP000299102">
    <property type="component" value="Unassembled WGS sequence"/>
</dbReference>
<dbReference type="PANTHER" id="PTHR47027">
    <property type="entry name" value="REVERSE TRANSCRIPTASE DOMAIN-CONTAINING PROTEIN"/>
    <property type="match status" value="1"/>
</dbReference>
<comment type="caution">
    <text evidence="1">The sequence shown here is derived from an EMBL/GenBank/DDBJ whole genome shotgun (WGS) entry which is preliminary data.</text>
</comment>
<evidence type="ECO:0000313" key="1">
    <source>
        <dbReference type="EMBL" id="GBP14546.1"/>
    </source>
</evidence>
<name>A0A4C1TK30_EUMVA</name>
<dbReference type="EMBL" id="BGZK01000064">
    <property type="protein sequence ID" value="GBP14546.1"/>
    <property type="molecule type" value="Genomic_DNA"/>
</dbReference>
<gene>
    <name evidence="1" type="ORF">EVAR_7812_1</name>
</gene>
<dbReference type="AlphaFoldDB" id="A0A4C1TK30"/>
<dbReference type="PANTHER" id="PTHR47027:SF20">
    <property type="entry name" value="REVERSE TRANSCRIPTASE-LIKE PROTEIN WITH RNA-DIRECTED DNA POLYMERASE DOMAIN"/>
    <property type="match status" value="1"/>
</dbReference>
<accession>A0A4C1TK30</accession>
<evidence type="ECO:0000313" key="2">
    <source>
        <dbReference type="Proteomes" id="UP000299102"/>
    </source>
</evidence>
<dbReference type="OrthoDB" id="10014409at2759"/>
<keyword evidence="2" id="KW-1185">Reference proteome</keyword>
<organism evidence="1 2">
    <name type="scientific">Eumeta variegata</name>
    <name type="common">Bagworm moth</name>
    <name type="synonym">Eumeta japonica</name>
    <dbReference type="NCBI Taxonomy" id="151549"/>
    <lineage>
        <taxon>Eukaryota</taxon>
        <taxon>Metazoa</taxon>
        <taxon>Ecdysozoa</taxon>
        <taxon>Arthropoda</taxon>
        <taxon>Hexapoda</taxon>
        <taxon>Insecta</taxon>
        <taxon>Pterygota</taxon>
        <taxon>Neoptera</taxon>
        <taxon>Endopterygota</taxon>
        <taxon>Lepidoptera</taxon>
        <taxon>Glossata</taxon>
        <taxon>Ditrysia</taxon>
        <taxon>Tineoidea</taxon>
        <taxon>Psychidae</taxon>
        <taxon>Oiketicinae</taxon>
        <taxon>Eumeta</taxon>
    </lineage>
</organism>
<sequence>MKRNDIWRTLYMHGVSSGLIQALHSLCRGSSAYVRINRAYTDWFDIRRGVTEGCVASSWLFNLFMDSCLYDLKEYECGLRMDELSVKCLLCADN</sequence>
<protein>
    <submittedName>
        <fullName evidence="1">Uncharacterized protein</fullName>
    </submittedName>
</protein>